<dbReference type="PANTHER" id="PTHR23117:SF13">
    <property type="entry name" value="GUANYLATE KINASE"/>
    <property type="match status" value="1"/>
</dbReference>
<keyword evidence="3" id="KW-0418">Kinase</keyword>
<name>A0A1F6MAH4_9BACT</name>
<protein>
    <recommendedName>
        <fullName evidence="4">Guanylate kinase-like domain-containing protein</fullName>
    </recommendedName>
</protein>
<dbReference type="InterPro" id="IPR027417">
    <property type="entry name" value="P-loop_NTPase"/>
</dbReference>
<dbReference type="STRING" id="1798680.A3J66_01915"/>
<comment type="similarity">
    <text evidence="1">Belongs to the guanylate kinase family.</text>
</comment>
<dbReference type="Pfam" id="PF00625">
    <property type="entry name" value="Guanylate_kin"/>
    <property type="match status" value="1"/>
</dbReference>
<dbReference type="EMBL" id="MFQB01000010">
    <property type="protein sequence ID" value="OGH68641.1"/>
    <property type="molecule type" value="Genomic_DNA"/>
</dbReference>
<keyword evidence="2" id="KW-0808">Transferase</keyword>
<gene>
    <name evidence="5" type="ORF">A3J66_01915</name>
</gene>
<dbReference type="InterPro" id="IPR008144">
    <property type="entry name" value="Guanylate_kin-like_dom"/>
</dbReference>
<dbReference type="AlphaFoldDB" id="A0A1F6MAH4"/>
<dbReference type="GO" id="GO:0005829">
    <property type="term" value="C:cytosol"/>
    <property type="evidence" value="ECO:0007669"/>
    <property type="project" value="TreeGrafter"/>
</dbReference>
<evidence type="ECO:0000256" key="2">
    <source>
        <dbReference type="ARBA" id="ARBA00022679"/>
    </source>
</evidence>
<evidence type="ECO:0000256" key="1">
    <source>
        <dbReference type="ARBA" id="ARBA00005790"/>
    </source>
</evidence>
<evidence type="ECO:0000313" key="6">
    <source>
        <dbReference type="Proteomes" id="UP000176282"/>
    </source>
</evidence>
<dbReference type="GO" id="GO:0004385">
    <property type="term" value="F:GMP kinase activity"/>
    <property type="evidence" value="ECO:0007669"/>
    <property type="project" value="TreeGrafter"/>
</dbReference>
<feature type="domain" description="Guanylate kinase-like" evidence="4">
    <location>
        <begin position="5"/>
        <end position="188"/>
    </location>
</feature>
<organism evidence="5 6">
    <name type="scientific">Candidatus Magasanikbacteria bacterium RIFCSPHIGHO2_02_FULL_47_14</name>
    <dbReference type="NCBI Taxonomy" id="1798680"/>
    <lineage>
        <taxon>Bacteria</taxon>
        <taxon>Candidatus Magasanikiibacteriota</taxon>
    </lineage>
</organism>
<reference evidence="5 6" key="1">
    <citation type="journal article" date="2016" name="Nat. Commun.">
        <title>Thousands of microbial genomes shed light on interconnected biogeochemical processes in an aquifer system.</title>
        <authorList>
            <person name="Anantharaman K."/>
            <person name="Brown C.T."/>
            <person name="Hug L.A."/>
            <person name="Sharon I."/>
            <person name="Castelle C.J."/>
            <person name="Probst A.J."/>
            <person name="Thomas B.C."/>
            <person name="Singh A."/>
            <person name="Wilkins M.J."/>
            <person name="Karaoz U."/>
            <person name="Brodie E.L."/>
            <person name="Williams K.H."/>
            <person name="Hubbard S.S."/>
            <person name="Banfield J.F."/>
        </authorList>
    </citation>
    <scope>NUCLEOTIDE SEQUENCE [LARGE SCALE GENOMIC DNA]</scope>
</reference>
<dbReference type="InterPro" id="IPR008145">
    <property type="entry name" value="GK/Ca_channel_bsu"/>
</dbReference>
<dbReference type="CDD" id="cd00071">
    <property type="entry name" value="GMPK"/>
    <property type="match status" value="1"/>
</dbReference>
<accession>A0A1F6MAH4</accession>
<dbReference type="Proteomes" id="UP000176282">
    <property type="component" value="Unassembled WGS sequence"/>
</dbReference>
<dbReference type="Gene3D" id="3.40.50.300">
    <property type="entry name" value="P-loop containing nucleotide triphosphate hydrolases"/>
    <property type="match status" value="1"/>
</dbReference>
<proteinExistence type="inferred from homology"/>
<comment type="caution">
    <text evidence="5">The sequence shown here is derived from an EMBL/GenBank/DDBJ whole genome shotgun (WGS) entry which is preliminary data.</text>
</comment>
<sequence>MQSEKRVLIIAGPTGSGESTITRELIRRYPVFTRLVTATTRAPRLDEKDGIDYYFFSEEKFKQELAQGNILEHTFVPGRGVYYGTYKPDLEQKLAAGFSIIVNPDVVGAQYYKDQYGATTVFVKTESLDVLQERLIGRDPSMSADELQKRLAAAQYELEHEQKFYDYVIFNRNGMLDQTIDEVVGILRQEGYSLDKGVEVR</sequence>
<evidence type="ECO:0000259" key="4">
    <source>
        <dbReference type="PROSITE" id="PS50052"/>
    </source>
</evidence>
<dbReference type="SMART" id="SM00072">
    <property type="entry name" value="GuKc"/>
    <property type="match status" value="1"/>
</dbReference>
<evidence type="ECO:0000313" key="5">
    <source>
        <dbReference type="EMBL" id="OGH68641.1"/>
    </source>
</evidence>
<dbReference type="PROSITE" id="PS50052">
    <property type="entry name" value="GUANYLATE_KINASE_2"/>
    <property type="match status" value="1"/>
</dbReference>
<evidence type="ECO:0000256" key="3">
    <source>
        <dbReference type="ARBA" id="ARBA00022777"/>
    </source>
</evidence>
<dbReference type="SUPFAM" id="SSF52540">
    <property type="entry name" value="P-loop containing nucleoside triphosphate hydrolases"/>
    <property type="match status" value="1"/>
</dbReference>
<dbReference type="PANTHER" id="PTHR23117">
    <property type="entry name" value="GUANYLATE KINASE-RELATED"/>
    <property type="match status" value="1"/>
</dbReference>